<dbReference type="Proteomes" id="UP000712600">
    <property type="component" value="Unassembled WGS sequence"/>
</dbReference>
<gene>
    <name evidence="1" type="ORF">F2Q69_00005579</name>
</gene>
<name>A0A8S9PAA6_BRACR</name>
<reference evidence="1" key="1">
    <citation type="submission" date="2019-12" db="EMBL/GenBank/DDBJ databases">
        <title>Genome sequencing and annotation of Brassica cretica.</title>
        <authorList>
            <person name="Studholme D.J."/>
            <person name="Sarris P."/>
        </authorList>
    </citation>
    <scope>NUCLEOTIDE SEQUENCE</scope>
    <source>
        <strain evidence="1">PFS-109/04</strain>
        <tissue evidence="1">Leaf</tissue>
    </source>
</reference>
<dbReference type="AlphaFoldDB" id="A0A8S9PAA6"/>
<accession>A0A8S9PAA6</accession>
<protein>
    <submittedName>
        <fullName evidence="1">Uncharacterized protein</fullName>
    </submittedName>
</protein>
<comment type="caution">
    <text evidence="1">The sequence shown here is derived from an EMBL/GenBank/DDBJ whole genome shotgun (WGS) entry which is preliminary data.</text>
</comment>
<evidence type="ECO:0000313" key="2">
    <source>
        <dbReference type="Proteomes" id="UP000712600"/>
    </source>
</evidence>
<proteinExistence type="predicted"/>
<sequence length="135" mass="15300">MDREVRGGLMHGIRTWWQLPGSVCVKGNMSDLHATKPWIRHVDDVVSACIQTWSCNLTCGARSAAAHAYGHTASCHTFLRVFENSHSASFESTPREGSDRVKSVQTWVYLRRSGKGSYRRRRIWGQCHVQPTTEL</sequence>
<evidence type="ECO:0000313" key="1">
    <source>
        <dbReference type="EMBL" id="KAF3512140.1"/>
    </source>
</evidence>
<organism evidence="1 2">
    <name type="scientific">Brassica cretica</name>
    <name type="common">Mustard</name>
    <dbReference type="NCBI Taxonomy" id="69181"/>
    <lineage>
        <taxon>Eukaryota</taxon>
        <taxon>Viridiplantae</taxon>
        <taxon>Streptophyta</taxon>
        <taxon>Embryophyta</taxon>
        <taxon>Tracheophyta</taxon>
        <taxon>Spermatophyta</taxon>
        <taxon>Magnoliopsida</taxon>
        <taxon>eudicotyledons</taxon>
        <taxon>Gunneridae</taxon>
        <taxon>Pentapetalae</taxon>
        <taxon>rosids</taxon>
        <taxon>malvids</taxon>
        <taxon>Brassicales</taxon>
        <taxon>Brassicaceae</taxon>
        <taxon>Brassiceae</taxon>
        <taxon>Brassica</taxon>
    </lineage>
</organism>
<dbReference type="EMBL" id="QGKX02001521">
    <property type="protein sequence ID" value="KAF3512140.1"/>
    <property type="molecule type" value="Genomic_DNA"/>
</dbReference>